<dbReference type="Proteomes" id="UP000560658">
    <property type="component" value="Unassembled WGS sequence"/>
</dbReference>
<feature type="domain" description="DUF5111" evidence="2">
    <location>
        <begin position="158"/>
        <end position="252"/>
    </location>
</feature>
<organism evidence="5 6">
    <name type="scientific">Bacteroides reticulotermitis</name>
    <dbReference type="NCBI Taxonomy" id="1133319"/>
    <lineage>
        <taxon>Bacteria</taxon>
        <taxon>Pseudomonadati</taxon>
        <taxon>Bacteroidota</taxon>
        <taxon>Bacteroidia</taxon>
        <taxon>Bacteroidales</taxon>
        <taxon>Bacteroidaceae</taxon>
        <taxon>Bacteroides</taxon>
    </lineage>
</organism>
<feature type="domain" description="DUF5114" evidence="3">
    <location>
        <begin position="257"/>
        <end position="365"/>
    </location>
</feature>
<keyword evidence="6" id="KW-1185">Reference proteome</keyword>
<evidence type="ECO:0000259" key="2">
    <source>
        <dbReference type="Pfam" id="PF17138"/>
    </source>
</evidence>
<name>A0A840CVJ1_9BACE</name>
<dbReference type="InterPro" id="IPR025970">
    <property type="entry name" value="SusE"/>
</dbReference>
<feature type="domain" description="DUF8037" evidence="4">
    <location>
        <begin position="379"/>
        <end position="481"/>
    </location>
</feature>
<dbReference type="RefSeq" id="WP_044161208.1">
    <property type="nucleotide sequence ID" value="NZ_JACIER010000002.1"/>
</dbReference>
<evidence type="ECO:0000259" key="3">
    <source>
        <dbReference type="Pfam" id="PF17141"/>
    </source>
</evidence>
<evidence type="ECO:0000259" key="1">
    <source>
        <dbReference type="Pfam" id="PF14292"/>
    </source>
</evidence>
<proteinExistence type="predicted"/>
<dbReference type="AlphaFoldDB" id="A0A840CVJ1"/>
<dbReference type="Pfam" id="PF14292">
    <property type="entry name" value="SusE"/>
    <property type="match status" value="1"/>
</dbReference>
<gene>
    <name evidence="5" type="ORF">GGR06_000646</name>
</gene>
<evidence type="ECO:0008006" key="7">
    <source>
        <dbReference type="Google" id="ProtNLM"/>
    </source>
</evidence>
<dbReference type="Pfam" id="PF26123">
    <property type="entry name" value="DUF8037"/>
    <property type="match status" value="1"/>
</dbReference>
<dbReference type="Pfam" id="PF17138">
    <property type="entry name" value="DUF5111"/>
    <property type="match status" value="1"/>
</dbReference>
<sequence>MKTLNRLMILLAGLFIWSACDEDGDKYFLSSLTSNELIASTDNIVLTEDIAHKNVLSLAWTDRTLAVSSPDFKPTDLLKTAMQVSMSEDFSGTVEESTETSLSKTYNAAELNIVASNLGAEANVASKLYFRLKGTTGNNIAPAYSNVEAVTVTPYKLDTRFATVLDQNSNSTGTMLFSIEDKGVYRGFVGVDAWFNFLVKEANGTVWRNDNETGMPFLLTTAGDWKCWFPGISGCYYITFDTGNKQWSGLSIPSLNVSGDIEAQLVFDKATRKWSVGFNAATAGDVSIQIGGTGKLYDHTCAKANGSGGYDIDDSKAKDTPVAFSGNSTALAFGTTATNLTVHIPQTGDCTLTLDLSDSHVWTATVTQGSVDPEPELSQYLYLPGIGPDDNWTYDRKIELYYKEEQKYAGVVDVNSKWGNYAFSSSDAWDGDKMYTLANDDAASTAESGTLVKGANKNITAPATGLHLFEVSLKDMTYKTSPVGNNIYCYYGIEGDNNLYPIAATSTPGEYSGTITLPQNSNWGVKFYIYNDWTGAYGGSEGKLYYNSNSGFALQAGTYLVTVNLISGTYTTTQH</sequence>
<reference evidence="5" key="1">
    <citation type="submission" date="2020-08" db="EMBL/GenBank/DDBJ databases">
        <title>Genomic Encyclopedia of Type Strains, Phase IV (KMG-IV): sequencing the most valuable type-strain genomes for metagenomic binning, comparative biology and taxonomic classification.</title>
        <authorList>
            <person name="Goeker M."/>
        </authorList>
    </citation>
    <scope>NUCLEOTIDE SEQUENCE [LARGE SCALE GENOMIC DNA]</scope>
    <source>
        <strain evidence="5">DSM 105720</strain>
    </source>
</reference>
<protein>
    <recommendedName>
        <fullName evidence="7">DUF5114 domain-containing protein</fullName>
    </recommendedName>
</protein>
<dbReference type="Pfam" id="PF17141">
    <property type="entry name" value="DUF5114"/>
    <property type="match status" value="1"/>
</dbReference>
<dbReference type="EMBL" id="JACIER010000002">
    <property type="protein sequence ID" value="MBB4042881.1"/>
    <property type="molecule type" value="Genomic_DNA"/>
</dbReference>
<dbReference type="InterPro" id="IPR033404">
    <property type="entry name" value="DUF5111"/>
</dbReference>
<evidence type="ECO:0000313" key="5">
    <source>
        <dbReference type="EMBL" id="MBB4042881.1"/>
    </source>
</evidence>
<evidence type="ECO:0000313" key="6">
    <source>
        <dbReference type="Proteomes" id="UP000560658"/>
    </source>
</evidence>
<dbReference type="PROSITE" id="PS51257">
    <property type="entry name" value="PROKAR_LIPOPROTEIN"/>
    <property type="match status" value="1"/>
</dbReference>
<comment type="caution">
    <text evidence="5">The sequence shown here is derived from an EMBL/GenBank/DDBJ whole genome shotgun (WGS) entry which is preliminary data.</text>
</comment>
<feature type="domain" description="SusE outer membrane protein" evidence="1">
    <location>
        <begin position="23"/>
        <end position="133"/>
    </location>
</feature>
<accession>A0A840CVJ1</accession>
<evidence type="ECO:0000259" key="4">
    <source>
        <dbReference type="Pfam" id="PF26123"/>
    </source>
</evidence>
<dbReference type="InterPro" id="IPR033407">
    <property type="entry name" value="DUF5114"/>
</dbReference>
<dbReference type="InterPro" id="IPR058350">
    <property type="entry name" value="DUF8037"/>
</dbReference>